<sequence length="235" mass="26849">MISTYPMRRREIITMNLRVWQVLEAFPPLGSSTGSEIRAELDRILQEPDINKDIKERFNGGWRERILSHMRKSSHRCLQEIMEMAEGVEFLDENEVQNRCIMAGLPFLLFDTKKYTMSCSKSFWIRAKSEDEDKVLDDLINLTKSPRLLSTGNLTDIDELCLAAEGMVICQFRPANILNAVVTLLGSYYVFNMEFPKGASGVEKALFLFLEHIFIGQCSANLPLTVENLVSDLMV</sequence>
<organism evidence="1 2">
    <name type="scientific">Paramuricea clavata</name>
    <name type="common">Red gorgonian</name>
    <name type="synonym">Violescent sea-whip</name>
    <dbReference type="NCBI Taxonomy" id="317549"/>
    <lineage>
        <taxon>Eukaryota</taxon>
        <taxon>Metazoa</taxon>
        <taxon>Cnidaria</taxon>
        <taxon>Anthozoa</taxon>
        <taxon>Octocorallia</taxon>
        <taxon>Malacalcyonacea</taxon>
        <taxon>Plexauridae</taxon>
        <taxon>Paramuricea</taxon>
    </lineage>
</organism>
<proteinExistence type="predicted"/>
<gene>
    <name evidence="1" type="ORF">PACLA_8A057794</name>
</gene>
<protein>
    <submittedName>
        <fullName evidence="1">Uncharacterized protein</fullName>
    </submittedName>
</protein>
<keyword evidence="2" id="KW-1185">Reference proteome</keyword>
<name>A0A6S7IL37_PARCT</name>
<evidence type="ECO:0000313" key="2">
    <source>
        <dbReference type="Proteomes" id="UP001152795"/>
    </source>
</evidence>
<reference evidence="1" key="1">
    <citation type="submission" date="2020-04" db="EMBL/GenBank/DDBJ databases">
        <authorList>
            <person name="Alioto T."/>
            <person name="Alioto T."/>
            <person name="Gomez Garrido J."/>
        </authorList>
    </citation>
    <scope>NUCLEOTIDE SEQUENCE</scope>
    <source>
        <strain evidence="1">A484AB</strain>
    </source>
</reference>
<dbReference type="AlphaFoldDB" id="A0A6S7IL37"/>
<dbReference type="EMBL" id="CACRXK020009980">
    <property type="protein sequence ID" value="CAB4018386.1"/>
    <property type="molecule type" value="Genomic_DNA"/>
</dbReference>
<dbReference type="OrthoDB" id="5985684at2759"/>
<accession>A0A6S7IL37</accession>
<dbReference type="Proteomes" id="UP001152795">
    <property type="component" value="Unassembled WGS sequence"/>
</dbReference>
<comment type="caution">
    <text evidence="1">The sequence shown here is derived from an EMBL/GenBank/DDBJ whole genome shotgun (WGS) entry which is preliminary data.</text>
</comment>
<evidence type="ECO:0000313" key="1">
    <source>
        <dbReference type="EMBL" id="CAB4018386.1"/>
    </source>
</evidence>